<feature type="compositionally biased region" description="Basic and acidic residues" evidence="1">
    <location>
        <begin position="108"/>
        <end position="117"/>
    </location>
</feature>
<name>A0ABD3H0Y3_9MARC</name>
<proteinExistence type="predicted"/>
<protein>
    <submittedName>
        <fullName evidence="2">Uncharacterized protein</fullName>
    </submittedName>
</protein>
<dbReference type="Proteomes" id="UP001633002">
    <property type="component" value="Unassembled WGS sequence"/>
</dbReference>
<feature type="compositionally biased region" description="Basic and acidic residues" evidence="1">
    <location>
        <begin position="43"/>
        <end position="84"/>
    </location>
</feature>
<evidence type="ECO:0000256" key="1">
    <source>
        <dbReference type="SAM" id="MobiDB-lite"/>
    </source>
</evidence>
<dbReference type="EMBL" id="JBJQOH010000006">
    <property type="protein sequence ID" value="KAL3684893.1"/>
    <property type="molecule type" value="Genomic_DNA"/>
</dbReference>
<accession>A0ABD3H0Y3</accession>
<sequence length="135" mass="15314">METQDFSPKLKPVEIEVGRIPKWMKRRCPIKRVQIDEIEESEKEGSSAETGKDRGTQEDQHIHNGRKETEDRPGVQDGQEDSRHGSKTSASGGSQESRLQIDMNRAAGAEDHEDRVINMEGNEDNTTINRAERQE</sequence>
<feature type="region of interest" description="Disordered" evidence="1">
    <location>
        <begin position="1"/>
        <end position="135"/>
    </location>
</feature>
<feature type="compositionally biased region" description="Polar residues" evidence="1">
    <location>
        <begin position="87"/>
        <end position="98"/>
    </location>
</feature>
<organism evidence="2 3">
    <name type="scientific">Riccia sorocarpa</name>
    <dbReference type="NCBI Taxonomy" id="122646"/>
    <lineage>
        <taxon>Eukaryota</taxon>
        <taxon>Viridiplantae</taxon>
        <taxon>Streptophyta</taxon>
        <taxon>Embryophyta</taxon>
        <taxon>Marchantiophyta</taxon>
        <taxon>Marchantiopsida</taxon>
        <taxon>Marchantiidae</taxon>
        <taxon>Marchantiales</taxon>
        <taxon>Ricciaceae</taxon>
        <taxon>Riccia</taxon>
    </lineage>
</organism>
<dbReference type="AlphaFoldDB" id="A0ABD3H0Y3"/>
<keyword evidence="3" id="KW-1185">Reference proteome</keyword>
<evidence type="ECO:0000313" key="3">
    <source>
        <dbReference type="Proteomes" id="UP001633002"/>
    </source>
</evidence>
<gene>
    <name evidence="2" type="ORF">R1sor_002915</name>
</gene>
<evidence type="ECO:0000313" key="2">
    <source>
        <dbReference type="EMBL" id="KAL3684893.1"/>
    </source>
</evidence>
<reference evidence="2 3" key="1">
    <citation type="submission" date="2024-09" db="EMBL/GenBank/DDBJ databases">
        <title>Chromosome-scale assembly of Riccia sorocarpa.</title>
        <authorList>
            <person name="Paukszto L."/>
        </authorList>
    </citation>
    <scope>NUCLEOTIDE SEQUENCE [LARGE SCALE GENOMIC DNA]</scope>
    <source>
        <strain evidence="2">LP-2024</strain>
        <tissue evidence="2">Aerial parts of the thallus</tissue>
    </source>
</reference>
<comment type="caution">
    <text evidence="2">The sequence shown here is derived from an EMBL/GenBank/DDBJ whole genome shotgun (WGS) entry which is preliminary data.</text>
</comment>